<dbReference type="EMBL" id="JACHFH010000007">
    <property type="protein sequence ID" value="MBB5335713.1"/>
    <property type="molecule type" value="Genomic_DNA"/>
</dbReference>
<protein>
    <submittedName>
        <fullName evidence="1">Uncharacterized protein</fullName>
    </submittedName>
</protein>
<dbReference type="Proteomes" id="UP000559117">
    <property type="component" value="Unassembled WGS sequence"/>
</dbReference>
<evidence type="ECO:0000313" key="1">
    <source>
        <dbReference type="EMBL" id="MBB5335713.1"/>
    </source>
</evidence>
<accession>A0A840URU9</accession>
<sequence>MSWYTLQAATEHLLLKIQLNKGQLTLEIKDPQGRPGIYLVLHPLQATILAKYLYNTALQVPLSDLMKLGQIGDISIETAQPRQRTKTDHSQLPVA</sequence>
<name>A0A840URU9_9FIRM</name>
<evidence type="ECO:0000313" key="2">
    <source>
        <dbReference type="Proteomes" id="UP000559117"/>
    </source>
</evidence>
<dbReference type="AlphaFoldDB" id="A0A840URU9"/>
<gene>
    <name evidence="1" type="ORF">HNR32_000845</name>
</gene>
<reference evidence="1 2" key="1">
    <citation type="submission" date="2020-08" db="EMBL/GenBank/DDBJ databases">
        <title>Genomic Encyclopedia of Type Strains, Phase IV (KMG-IV): sequencing the most valuable type-strain genomes for metagenomic binning, comparative biology and taxonomic classification.</title>
        <authorList>
            <person name="Goeker M."/>
        </authorList>
    </citation>
    <scope>NUCLEOTIDE SEQUENCE [LARGE SCALE GENOMIC DNA]</scope>
    <source>
        <strain evidence="1 2">DSM 24661</strain>
    </source>
</reference>
<organism evidence="1 2">
    <name type="scientific">Pectinatus brassicae</name>
    <dbReference type="NCBI Taxonomy" id="862415"/>
    <lineage>
        <taxon>Bacteria</taxon>
        <taxon>Bacillati</taxon>
        <taxon>Bacillota</taxon>
        <taxon>Negativicutes</taxon>
        <taxon>Selenomonadales</taxon>
        <taxon>Selenomonadaceae</taxon>
        <taxon>Pectinatus</taxon>
    </lineage>
</organism>
<keyword evidence="2" id="KW-1185">Reference proteome</keyword>
<comment type="caution">
    <text evidence="1">The sequence shown here is derived from an EMBL/GenBank/DDBJ whole genome shotgun (WGS) entry which is preliminary data.</text>
</comment>
<dbReference type="RefSeq" id="WP_183859943.1">
    <property type="nucleotide sequence ID" value="NZ_JACHFH010000007.1"/>
</dbReference>
<proteinExistence type="predicted"/>